<accession>A0AAV1K3R2</accession>
<dbReference type="InterPro" id="IPR032675">
    <property type="entry name" value="LRR_dom_sf"/>
</dbReference>
<sequence length="201" mass="22858">MWSFRKNTHTLLCQHNSRHKMQARSFWEYVNMMFNKPDHERIKTLGPDRACAEWVLRNGGKVIWADGKQLADYNSLPPETESVPKVAVIDGTESSISHYGFSHLNGCTKLWKIILHDNKYIDNRAMEGLEYGKDSLTYVQVSQCINVTDAGLNKLSLLTKLQTLVLFNLTSVNNLEECKKQLQTSIPSCKILGAAKTQIDK</sequence>
<organism evidence="1 2">
    <name type="scientific">Leptosia nina</name>
    <dbReference type="NCBI Taxonomy" id="320188"/>
    <lineage>
        <taxon>Eukaryota</taxon>
        <taxon>Metazoa</taxon>
        <taxon>Ecdysozoa</taxon>
        <taxon>Arthropoda</taxon>
        <taxon>Hexapoda</taxon>
        <taxon>Insecta</taxon>
        <taxon>Pterygota</taxon>
        <taxon>Neoptera</taxon>
        <taxon>Endopterygota</taxon>
        <taxon>Lepidoptera</taxon>
        <taxon>Glossata</taxon>
        <taxon>Ditrysia</taxon>
        <taxon>Papilionoidea</taxon>
        <taxon>Pieridae</taxon>
        <taxon>Pierinae</taxon>
        <taxon>Leptosia</taxon>
    </lineage>
</organism>
<proteinExistence type="predicted"/>
<dbReference type="AlphaFoldDB" id="A0AAV1K3R2"/>
<dbReference type="Gene3D" id="3.80.10.10">
    <property type="entry name" value="Ribonuclease Inhibitor"/>
    <property type="match status" value="1"/>
</dbReference>
<name>A0AAV1K3R2_9NEOP</name>
<comment type="caution">
    <text evidence="1">The sequence shown here is derived from an EMBL/GenBank/DDBJ whole genome shotgun (WGS) entry which is preliminary data.</text>
</comment>
<dbReference type="Proteomes" id="UP001497472">
    <property type="component" value="Unassembled WGS sequence"/>
</dbReference>
<dbReference type="SUPFAM" id="SSF52047">
    <property type="entry name" value="RNI-like"/>
    <property type="match status" value="1"/>
</dbReference>
<reference evidence="1 2" key="1">
    <citation type="submission" date="2023-11" db="EMBL/GenBank/DDBJ databases">
        <authorList>
            <person name="Okamura Y."/>
        </authorList>
    </citation>
    <scope>NUCLEOTIDE SEQUENCE [LARGE SCALE GENOMIC DNA]</scope>
</reference>
<gene>
    <name evidence="1" type="ORF">LNINA_LOCUS14154</name>
</gene>
<evidence type="ECO:0008006" key="3">
    <source>
        <dbReference type="Google" id="ProtNLM"/>
    </source>
</evidence>
<protein>
    <recommendedName>
        <fullName evidence="3">Mitochondrial ATP synthase regulatory component factor B</fullName>
    </recommendedName>
</protein>
<evidence type="ECO:0000313" key="2">
    <source>
        <dbReference type="Proteomes" id="UP001497472"/>
    </source>
</evidence>
<evidence type="ECO:0000313" key="1">
    <source>
        <dbReference type="EMBL" id="CAK1555329.1"/>
    </source>
</evidence>
<dbReference type="EMBL" id="CAVLEF010000280">
    <property type="protein sequence ID" value="CAK1555329.1"/>
    <property type="molecule type" value="Genomic_DNA"/>
</dbReference>
<keyword evidence="2" id="KW-1185">Reference proteome</keyword>